<dbReference type="OrthoDB" id="7056301at2"/>
<sequence>MKQYQSLAAFSLFSVALVVPHLAQAAPVPAAIVRNDNIGSIGYVNLHQDYAETGTNIAANGNVLSGTLDKETGNLNGIEFDASSQWRHIGIRTHLLYAAGNTQYDGHYLSNNAPATGTTQNKFFDASFGIHYGFALSALPRLAFMPGFEVGYDIWNRDLGSYSEVYLNGYWMGKLGLQYAVTPQLILDGGYGAGRTVSPRVDSGLTSQTYTLGAAGISRAWVGVDFVLDSHLKLYAKYSATAYRYLASAADANGYYEPDSKTTHDTVSAGIGLRF</sequence>
<gene>
    <name evidence="2" type="ORF">Thpro_020822</name>
</gene>
<feature type="chain" id="PRO_5008509312" description="Outer membrane protein beta-barrel domain-containing protein" evidence="1">
    <location>
        <begin position="26"/>
        <end position="275"/>
    </location>
</feature>
<dbReference type="Proteomes" id="UP000029273">
    <property type="component" value="Unassembled WGS sequence"/>
</dbReference>
<accession>A0A1A6C5D5</accession>
<keyword evidence="1" id="KW-0732">Signal</keyword>
<proteinExistence type="predicted"/>
<dbReference type="RefSeq" id="WP_038092249.1">
    <property type="nucleotide sequence ID" value="NZ_JQSG02000002.1"/>
</dbReference>
<feature type="signal peptide" evidence="1">
    <location>
        <begin position="1"/>
        <end position="25"/>
    </location>
</feature>
<evidence type="ECO:0000313" key="2">
    <source>
        <dbReference type="EMBL" id="OBS09772.1"/>
    </source>
</evidence>
<reference evidence="2 3" key="1">
    <citation type="journal article" date="2014" name="Genome Announc.">
        <title>Draft Genome Sequence of the Iron-Oxidizing, Acidophilic, and Halotolerant 'Thiobacillus prosperus' Type Strain DSM 5130.</title>
        <authorList>
            <person name="Ossandon F.J."/>
            <person name="Cardenas J.P."/>
            <person name="Corbett M."/>
            <person name="Quatrini R."/>
            <person name="Holmes D.S."/>
            <person name="Watkin E."/>
        </authorList>
    </citation>
    <scope>NUCLEOTIDE SEQUENCE [LARGE SCALE GENOMIC DNA]</scope>
    <source>
        <strain evidence="2 3">DSM 5130</strain>
    </source>
</reference>
<protein>
    <recommendedName>
        <fullName evidence="4">Outer membrane protein beta-barrel domain-containing protein</fullName>
    </recommendedName>
</protein>
<evidence type="ECO:0000313" key="3">
    <source>
        <dbReference type="Proteomes" id="UP000029273"/>
    </source>
</evidence>
<name>A0A1A6C5D5_9GAMM</name>
<comment type="caution">
    <text evidence="2">The sequence shown here is derived from an EMBL/GenBank/DDBJ whole genome shotgun (WGS) entry which is preliminary data.</text>
</comment>
<keyword evidence="3" id="KW-1185">Reference proteome</keyword>
<dbReference type="EMBL" id="JQSG02000002">
    <property type="protein sequence ID" value="OBS09772.1"/>
    <property type="molecule type" value="Genomic_DNA"/>
</dbReference>
<evidence type="ECO:0008006" key="4">
    <source>
        <dbReference type="Google" id="ProtNLM"/>
    </source>
</evidence>
<dbReference type="AlphaFoldDB" id="A0A1A6C5D5"/>
<evidence type="ECO:0000256" key="1">
    <source>
        <dbReference type="SAM" id="SignalP"/>
    </source>
</evidence>
<organism evidence="2 3">
    <name type="scientific">Acidihalobacter prosperus</name>
    <dbReference type="NCBI Taxonomy" id="160660"/>
    <lineage>
        <taxon>Bacteria</taxon>
        <taxon>Pseudomonadati</taxon>
        <taxon>Pseudomonadota</taxon>
        <taxon>Gammaproteobacteria</taxon>
        <taxon>Chromatiales</taxon>
        <taxon>Ectothiorhodospiraceae</taxon>
        <taxon>Acidihalobacter</taxon>
    </lineage>
</organism>